<evidence type="ECO:0000256" key="2">
    <source>
        <dbReference type="ARBA" id="ARBA00022692"/>
    </source>
</evidence>
<feature type="transmembrane region" description="Helical" evidence="5">
    <location>
        <begin position="106"/>
        <end position="124"/>
    </location>
</feature>
<comment type="subcellular location">
    <subcellularLocation>
        <location evidence="1">Membrane</location>
        <topology evidence="1">Multi-pass membrane protein</topology>
    </subcellularLocation>
</comment>
<dbReference type="InterPro" id="IPR013057">
    <property type="entry name" value="AA_transpt_TM"/>
</dbReference>
<dbReference type="GO" id="GO:0005774">
    <property type="term" value="C:vacuolar membrane"/>
    <property type="evidence" value="ECO:0007669"/>
    <property type="project" value="TreeGrafter"/>
</dbReference>
<sequence>EFCDYGLMLTYYGANCVYIVFISTTIHDIINFQLDLDWDVRAYIAICIVPILLISQIRQLKYLVPFSALANIFIVVTFAITLYYMFNEPLDFSDRKLFSSWAQLPYFFSTVIFAMEGIGVVMPVENDMKKPQHFLGCPGVLNTAMITVVVLYAVIGFFGYVRFGEDVKGSVTLNLPEGVPLAIVAQVLIAVAILFTFGLQYYVPSDIFWRKIQHRVRKERHNITQIVIRAAFVLILGALAAAVPDLEPFIGLVGAIFFSILGLLVPAVVETVFLWPDGLGILKWKLWKNLLLIVFALIALVSGTVVSVVDIVKMYSGESSGH</sequence>
<organism evidence="7 8">
    <name type="scientific">Pseudolycoriella hygida</name>
    <dbReference type="NCBI Taxonomy" id="35572"/>
    <lineage>
        <taxon>Eukaryota</taxon>
        <taxon>Metazoa</taxon>
        <taxon>Ecdysozoa</taxon>
        <taxon>Arthropoda</taxon>
        <taxon>Hexapoda</taxon>
        <taxon>Insecta</taxon>
        <taxon>Pterygota</taxon>
        <taxon>Neoptera</taxon>
        <taxon>Endopterygota</taxon>
        <taxon>Diptera</taxon>
        <taxon>Nematocera</taxon>
        <taxon>Sciaroidea</taxon>
        <taxon>Sciaridae</taxon>
        <taxon>Pseudolycoriella</taxon>
    </lineage>
</organism>
<keyword evidence="4 5" id="KW-0472">Membrane</keyword>
<reference evidence="7" key="1">
    <citation type="submission" date="2022-07" db="EMBL/GenBank/DDBJ databases">
        <authorList>
            <person name="Trinca V."/>
            <person name="Uliana J.V.C."/>
            <person name="Torres T.T."/>
            <person name="Ward R.J."/>
            <person name="Monesi N."/>
        </authorList>
    </citation>
    <scope>NUCLEOTIDE SEQUENCE</scope>
    <source>
        <strain evidence="7">HSMRA1968</strain>
        <tissue evidence="7">Whole embryos</tissue>
    </source>
</reference>
<keyword evidence="2 5" id="KW-0812">Transmembrane</keyword>
<evidence type="ECO:0000313" key="7">
    <source>
        <dbReference type="EMBL" id="KAJ6647365.1"/>
    </source>
</evidence>
<evidence type="ECO:0000256" key="3">
    <source>
        <dbReference type="ARBA" id="ARBA00022989"/>
    </source>
</evidence>
<evidence type="ECO:0000313" key="8">
    <source>
        <dbReference type="Proteomes" id="UP001151699"/>
    </source>
</evidence>
<feature type="transmembrane region" description="Helical" evidence="5">
    <location>
        <begin position="136"/>
        <end position="161"/>
    </location>
</feature>
<evidence type="ECO:0000256" key="4">
    <source>
        <dbReference type="ARBA" id="ARBA00023136"/>
    </source>
</evidence>
<protein>
    <submittedName>
        <fullName evidence="7">Proton-coupled amino acid transporter-like protein pathetic</fullName>
    </submittedName>
</protein>
<proteinExistence type="predicted"/>
<evidence type="ECO:0000256" key="5">
    <source>
        <dbReference type="SAM" id="Phobius"/>
    </source>
</evidence>
<feature type="domain" description="Amino acid transporter transmembrane" evidence="6">
    <location>
        <begin position="5"/>
        <end position="307"/>
    </location>
</feature>
<feature type="transmembrane region" description="Helical" evidence="5">
    <location>
        <begin position="12"/>
        <end position="34"/>
    </location>
</feature>
<keyword evidence="8" id="KW-1185">Reference proteome</keyword>
<keyword evidence="3 5" id="KW-1133">Transmembrane helix</keyword>
<dbReference type="PANTHER" id="PTHR22950">
    <property type="entry name" value="AMINO ACID TRANSPORTER"/>
    <property type="match status" value="1"/>
</dbReference>
<accession>A0A9Q0S8P4</accession>
<feature type="transmembrane region" description="Helical" evidence="5">
    <location>
        <begin position="40"/>
        <end position="57"/>
    </location>
</feature>
<dbReference type="OrthoDB" id="1684102at2759"/>
<feature type="transmembrane region" description="Helical" evidence="5">
    <location>
        <begin position="64"/>
        <end position="86"/>
    </location>
</feature>
<dbReference type="PANTHER" id="PTHR22950:SF494">
    <property type="entry name" value="GH04538P"/>
    <property type="match status" value="1"/>
</dbReference>
<evidence type="ECO:0000259" key="6">
    <source>
        <dbReference type="Pfam" id="PF01490"/>
    </source>
</evidence>
<feature type="transmembrane region" description="Helical" evidence="5">
    <location>
        <begin position="290"/>
        <end position="312"/>
    </location>
</feature>
<dbReference type="Pfam" id="PF01490">
    <property type="entry name" value="Aa_trans"/>
    <property type="match status" value="1"/>
</dbReference>
<feature type="transmembrane region" description="Helical" evidence="5">
    <location>
        <begin position="181"/>
        <end position="203"/>
    </location>
</feature>
<comment type="caution">
    <text evidence="7">The sequence shown here is derived from an EMBL/GenBank/DDBJ whole genome shotgun (WGS) entry which is preliminary data.</text>
</comment>
<name>A0A9Q0S8P4_9DIPT</name>
<dbReference type="EMBL" id="WJQU01000001">
    <property type="protein sequence ID" value="KAJ6647365.1"/>
    <property type="molecule type" value="Genomic_DNA"/>
</dbReference>
<feature type="non-terminal residue" evidence="7">
    <location>
        <position position="1"/>
    </location>
</feature>
<evidence type="ECO:0000256" key="1">
    <source>
        <dbReference type="ARBA" id="ARBA00004141"/>
    </source>
</evidence>
<dbReference type="GO" id="GO:0015179">
    <property type="term" value="F:L-amino acid transmembrane transporter activity"/>
    <property type="evidence" value="ECO:0007669"/>
    <property type="project" value="TreeGrafter"/>
</dbReference>
<feature type="transmembrane region" description="Helical" evidence="5">
    <location>
        <begin position="223"/>
        <end position="243"/>
    </location>
</feature>
<dbReference type="AlphaFoldDB" id="A0A9Q0S8P4"/>
<gene>
    <name evidence="7" type="primary">path_4</name>
    <name evidence="7" type="ORF">Bhyg_02587</name>
</gene>
<feature type="transmembrane region" description="Helical" evidence="5">
    <location>
        <begin position="249"/>
        <end position="269"/>
    </location>
</feature>
<dbReference type="Proteomes" id="UP001151699">
    <property type="component" value="Chromosome A"/>
</dbReference>